<keyword evidence="2" id="KW-1185">Reference proteome</keyword>
<dbReference type="EMBL" id="JAVHJL010000005">
    <property type="protein sequence ID" value="KAK6503167.1"/>
    <property type="molecule type" value="Genomic_DNA"/>
</dbReference>
<dbReference type="Proteomes" id="UP001370758">
    <property type="component" value="Unassembled WGS sequence"/>
</dbReference>
<proteinExistence type="predicted"/>
<accession>A0AAV9W8F9</accession>
<organism evidence="1 2">
    <name type="scientific">Arthrobotrys musiformis</name>
    <dbReference type="NCBI Taxonomy" id="47236"/>
    <lineage>
        <taxon>Eukaryota</taxon>
        <taxon>Fungi</taxon>
        <taxon>Dikarya</taxon>
        <taxon>Ascomycota</taxon>
        <taxon>Pezizomycotina</taxon>
        <taxon>Orbiliomycetes</taxon>
        <taxon>Orbiliales</taxon>
        <taxon>Orbiliaceae</taxon>
        <taxon>Arthrobotrys</taxon>
    </lineage>
</organism>
<dbReference type="AlphaFoldDB" id="A0AAV9W8F9"/>
<protein>
    <submittedName>
        <fullName evidence="1">Uncharacterized protein</fullName>
    </submittedName>
</protein>
<comment type="caution">
    <text evidence="1">The sequence shown here is derived from an EMBL/GenBank/DDBJ whole genome shotgun (WGS) entry which is preliminary data.</text>
</comment>
<gene>
    <name evidence="1" type="ORF">TWF481_008200</name>
</gene>
<evidence type="ECO:0000313" key="1">
    <source>
        <dbReference type="EMBL" id="KAK6503167.1"/>
    </source>
</evidence>
<name>A0AAV9W8F9_9PEZI</name>
<evidence type="ECO:0000313" key="2">
    <source>
        <dbReference type="Proteomes" id="UP001370758"/>
    </source>
</evidence>
<sequence length="91" mass="9767">MLPLDKRNGTGSTTHLIPVGFVSGKSASTGYQPPIAQTDKIEKEEQTSTTFCENTVPISQSASTHGAVLHHITGNAYAPRNDSTPEKIWSK</sequence>
<reference evidence="1 2" key="1">
    <citation type="submission" date="2023-08" db="EMBL/GenBank/DDBJ databases">
        <authorList>
            <person name="Palmer J.M."/>
        </authorList>
    </citation>
    <scope>NUCLEOTIDE SEQUENCE [LARGE SCALE GENOMIC DNA]</scope>
    <source>
        <strain evidence="1 2">TWF481</strain>
    </source>
</reference>